<evidence type="ECO:0000256" key="4">
    <source>
        <dbReference type="ARBA" id="ARBA00022553"/>
    </source>
</evidence>
<dbReference type="RefSeq" id="WP_317796410.1">
    <property type="nucleotide sequence ID" value="NZ_AP028461.1"/>
</dbReference>
<feature type="domain" description="Histidine kinase" evidence="12">
    <location>
        <begin position="324"/>
        <end position="538"/>
    </location>
</feature>
<dbReference type="InterPro" id="IPR036890">
    <property type="entry name" value="HATPase_C_sf"/>
</dbReference>
<dbReference type="InterPro" id="IPR036097">
    <property type="entry name" value="HisK_dim/P_sf"/>
</dbReference>
<dbReference type="CDD" id="cd00075">
    <property type="entry name" value="HATPase"/>
    <property type="match status" value="1"/>
</dbReference>
<dbReference type="SMART" id="SM00387">
    <property type="entry name" value="HATPase_c"/>
    <property type="match status" value="1"/>
</dbReference>
<dbReference type="Pfam" id="PF00512">
    <property type="entry name" value="HisKA"/>
    <property type="match status" value="1"/>
</dbReference>
<keyword evidence="8" id="KW-1133">Transmembrane helix</keyword>
<dbReference type="InterPro" id="IPR003594">
    <property type="entry name" value="HATPase_dom"/>
</dbReference>
<protein>
    <recommendedName>
        <fullName evidence="3">histidine kinase</fullName>
        <ecNumber evidence="3">2.7.13.3</ecNumber>
    </recommendedName>
</protein>
<dbReference type="Gene3D" id="6.10.340.10">
    <property type="match status" value="1"/>
</dbReference>
<evidence type="ECO:0000256" key="6">
    <source>
        <dbReference type="ARBA" id="ARBA00022692"/>
    </source>
</evidence>
<dbReference type="InterPro" id="IPR003661">
    <property type="entry name" value="HisK_dim/P_dom"/>
</dbReference>
<keyword evidence="6" id="KW-0812">Transmembrane</keyword>
<comment type="caution">
    <text evidence="14">The sequence shown here is derived from an EMBL/GenBank/DDBJ whole genome shotgun (WGS) entry which is preliminary data.</text>
</comment>
<dbReference type="PANTHER" id="PTHR45436">
    <property type="entry name" value="SENSOR HISTIDINE KINASE YKOH"/>
    <property type="match status" value="1"/>
</dbReference>
<dbReference type="Pfam" id="PF00672">
    <property type="entry name" value="HAMP"/>
    <property type="match status" value="1"/>
</dbReference>
<dbReference type="Pfam" id="PF02518">
    <property type="entry name" value="HATPase_c"/>
    <property type="match status" value="1"/>
</dbReference>
<evidence type="ECO:0000256" key="1">
    <source>
        <dbReference type="ARBA" id="ARBA00000085"/>
    </source>
</evidence>
<feature type="region of interest" description="Disordered" evidence="11">
    <location>
        <begin position="521"/>
        <end position="563"/>
    </location>
</feature>
<dbReference type="PRINTS" id="PR00344">
    <property type="entry name" value="BCTRLSENSOR"/>
</dbReference>
<evidence type="ECO:0000256" key="11">
    <source>
        <dbReference type="SAM" id="MobiDB-lite"/>
    </source>
</evidence>
<dbReference type="GO" id="GO:0016301">
    <property type="term" value="F:kinase activity"/>
    <property type="evidence" value="ECO:0007669"/>
    <property type="project" value="UniProtKB-KW"/>
</dbReference>
<evidence type="ECO:0000256" key="2">
    <source>
        <dbReference type="ARBA" id="ARBA00004236"/>
    </source>
</evidence>
<evidence type="ECO:0000256" key="8">
    <source>
        <dbReference type="ARBA" id="ARBA00022989"/>
    </source>
</evidence>
<feature type="domain" description="HAMP" evidence="13">
    <location>
        <begin position="264"/>
        <end position="316"/>
    </location>
</feature>
<dbReference type="SUPFAM" id="SSF47384">
    <property type="entry name" value="Homodimeric domain of signal transducing histidine kinase"/>
    <property type="match status" value="1"/>
</dbReference>
<comment type="catalytic activity">
    <reaction evidence="1">
        <text>ATP + protein L-histidine = ADP + protein N-phospho-L-histidine.</text>
        <dbReference type="EC" id="2.7.13.3"/>
    </reaction>
</comment>
<dbReference type="CDD" id="cd00082">
    <property type="entry name" value="HisKA"/>
    <property type="match status" value="1"/>
</dbReference>
<dbReference type="PROSITE" id="PS50885">
    <property type="entry name" value="HAMP"/>
    <property type="match status" value="1"/>
</dbReference>
<dbReference type="Gene3D" id="3.30.565.10">
    <property type="entry name" value="Histidine kinase-like ATPase, C-terminal domain"/>
    <property type="match status" value="1"/>
</dbReference>
<keyword evidence="7 14" id="KW-0418">Kinase</keyword>
<evidence type="ECO:0000259" key="12">
    <source>
        <dbReference type="PROSITE" id="PS50109"/>
    </source>
</evidence>
<evidence type="ECO:0000313" key="15">
    <source>
        <dbReference type="Proteomes" id="UP001597183"/>
    </source>
</evidence>
<dbReference type="Gene3D" id="1.10.287.130">
    <property type="match status" value="1"/>
</dbReference>
<evidence type="ECO:0000313" key="14">
    <source>
        <dbReference type="EMBL" id="MFD1372153.1"/>
    </source>
</evidence>
<dbReference type="Proteomes" id="UP001597183">
    <property type="component" value="Unassembled WGS sequence"/>
</dbReference>
<dbReference type="InterPro" id="IPR004358">
    <property type="entry name" value="Sig_transdc_His_kin-like_C"/>
</dbReference>
<reference evidence="15" key="1">
    <citation type="journal article" date="2019" name="Int. J. Syst. Evol. Microbiol.">
        <title>The Global Catalogue of Microorganisms (GCM) 10K type strain sequencing project: providing services to taxonomists for standard genome sequencing and annotation.</title>
        <authorList>
            <consortium name="The Broad Institute Genomics Platform"/>
            <consortium name="The Broad Institute Genome Sequencing Center for Infectious Disease"/>
            <person name="Wu L."/>
            <person name="Ma J."/>
        </authorList>
    </citation>
    <scope>NUCLEOTIDE SEQUENCE [LARGE SCALE GENOMIC DNA]</scope>
    <source>
        <strain evidence="15">CCM 7526</strain>
    </source>
</reference>
<keyword evidence="4" id="KW-0597">Phosphoprotein</keyword>
<comment type="subcellular location">
    <subcellularLocation>
        <location evidence="2">Cell membrane</location>
    </subcellularLocation>
</comment>
<dbReference type="InterPro" id="IPR005467">
    <property type="entry name" value="His_kinase_dom"/>
</dbReference>
<dbReference type="SMART" id="SM00388">
    <property type="entry name" value="HisKA"/>
    <property type="match status" value="1"/>
</dbReference>
<evidence type="ECO:0000256" key="3">
    <source>
        <dbReference type="ARBA" id="ARBA00012438"/>
    </source>
</evidence>
<dbReference type="PANTHER" id="PTHR45436:SF5">
    <property type="entry name" value="SENSOR HISTIDINE KINASE TRCS"/>
    <property type="match status" value="1"/>
</dbReference>
<dbReference type="PROSITE" id="PS50109">
    <property type="entry name" value="HIS_KIN"/>
    <property type="match status" value="1"/>
</dbReference>
<keyword evidence="5" id="KW-0808">Transferase</keyword>
<keyword evidence="10" id="KW-0472">Membrane</keyword>
<evidence type="ECO:0000256" key="5">
    <source>
        <dbReference type="ARBA" id="ARBA00022679"/>
    </source>
</evidence>
<keyword evidence="15" id="KW-1185">Reference proteome</keyword>
<dbReference type="SUPFAM" id="SSF55874">
    <property type="entry name" value="ATPase domain of HSP90 chaperone/DNA topoisomerase II/histidine kinase"/>
    <property type="match status" value="1"/>
</dbReference>
<evidence type="ECO:0000256" key="9">
    <source>
        <dbReference type="ARBA" id="ARBA00023012"/>
    </source>
</evidence>
<sequence length="563" mass="60072">MSFRIRVFVLMALVALGATGTTVALTWWQARDQVSEAASASRETTELIQRELREQALRNGTWEGVDQTLRRLRGMTGQRLRLVDPYGMVVADTDHLDRRVARPPGSVAVFVDPLPELIVADRADGRQATLAAIDTYRTETLLAACLYRHGYELIVTPGPDGVHRHGLADGGETAAVEECRPARPAPWQRADDLAQLRQCGPVQADCLRAAFRRQIATGEIAPAPLLLTIGAGNEPVRTLDAGPVLLITLVVAALATGGALLISRRVLRPIGTLTAAARRLGSGDRDGRVPDEGRDELGELARAFNQMADSVRAAQDDQRRLIADVAHELRNPLANVRGYLEALQDGVVEPTADLFASLHEEVVLNQRIVGDLQELALAEAGALIYHRSPTDLADLIGTVRNTHRAAADAAEVALVVDADRPVIADVDPDRIRQVVGNLVRNAVRATPAGGTVTLTAATDGDRAVLRVTDTGTGIAAEHLPFVFDRLWRADPSRGRGSGGSGLGLAIVRQIVHDHGGEVSAESAEGAGATFEIRLPPAVNPGRSPRNEAGPGRGGRTRTACRPG</sequence>
<evidence type="ECO:0000256" key="7">
    <source>
        <dbReference type="ARBA" id="ARBA00022777"/>
    </source>
</evidence>
<proteinExistence type="predicted"/>
<evidence type="ECO:0000256" key="10">
    <source>
        <dbReference type="ARBA" id="ARBA00023136"/>
    </source>
</evidence>
<dbReference type="InterPro" id="IPR003660">
    <property type="entry name" value="HAMP_dom"/>
</dbReference>
<dbReference type="EMBL" id="JBHTMK010000055">
    <property type="protein sequence ID" value="MFD1372153.1"/>
    <property type="molecule type" value="Genomic_DNA"/>
</dbReference>
<dbReference type="EC" id="2.7.13.3" evidence="3"/>
<dbReference type="CDD" id="cd06225">
    <property type="entry name" value="HAMP"/>
    <property type="match status" value="1"/>
</dbReference>
<evidence type="ECO:0000259" key="13">
    <source>
        <dbReference type="PROSITE" id="PS50885"/>
    </source>
</evidence>
<dbReference type="InterPro" id="IPR050428">
    <property type="entry name" value="TCS_sensor_his_kinase"/>
</dbReference>
<dbReference type="SUPFAM" id="SSF158472">
    <property type="entry name" value="HAMP domain-like"/>
    <property type="match status" value="1"/>
</dbReference>
<keyword evidence="9" id="KW-0902">Two-component regulatory system</keyword>
<gene>
    <name evidence="14" type="ORF">ACFQ5G_43095</name>
</gene>
<name>A0ABW4APD2_9ACTN</name>
<dbReference type="SMART" id="SM00304">
    <property type="entry name" value="HAMP"/>
    <property type="match status" value="1"/>
</dbReference>
<organism evidence="14 15">
    <name type="scientific">Actinoplanes sichuanensis</name>
    <dbReference type="NCBI Taxonomy" id="512349"/>
    <lineage>
        <taxon>Bacteria</taxon>
        <taxon>Bacillati</taxon>
        <taxon>Actinomycetota</taxon>
        <taxon>Actinomycetes</taxon>
        <taxon>Micromonosporales</taxon>
        <taxon>Micromonosporaceae</taxon>
        <taxon>Actinoplanes</taxon>
    </lineage>
</organism>
<accession>A0ABW4APD2</accession>